<name>A0A0A1WBN2_9SPHN</name>
<dbReference type="PANTHER" id="PTHR11786">
    <property type="entry name" value="N-HYDROXYARYLAMINE O-ACETYLTRANSFERASE"/>
    <property type="match status" value="1"/>
</dbReference>
<dbReference type="OrthoDB" id="7181050at2"/>
<dbReference type="EMBL" id="BBPI01000087">
    <property type="protein sequence ID" value="GAM02421.1"/>
    <property type="molecule type" value="Genomic_DNA"/>
</dbReference>
<protein>
    <submittedName>
        <fullName evidence="3">Arylamine N-acetyltransferase</fullName>
    </submittedName>
</protein>
<evidence type="ECO:0000313" key="3">
    <source>
        <dbReference type="EMBL" id="GAM02421.1"/>
    </source>
</evidence>
<evidence type="ECO:0000313" key="4">
    <source>
        <dbReference type="Proteomes" id="UP000032305"/>
    </source>
</evidence>
<dbReference type="Pfam" id="PF00797">
    <property type="entry name" value="Acetyltransf_2"/>
    <property type="match status" value="1"/>
</dbReference>
<dbReference type="eggNOG" id="COG2162">
    <property type="taxonomic scope" value="Bacteria"/>
</dbReference>
<dbReference type="InterPro" id="IPR038765">
    <property type="entry name" value="Papain-like_cys_pep_sf"/>
</dbReference>
<accession>A0A0A1WBN2</accession>
<dbReference type="Gene3D" id="2.40.128.150">
    <property type="entry name" value="Cysteine proteinases"/>
    <property type="match status" value="1"/>
</dbReference>
<dbReference type="PRINTS" id="PR01543">
    <property type="entry name" value="ANATRNSFRASE"/>
</dbReference>
<comment type="similarity">
    <text evidence="1 2">Belongs to the arylamine N-acetyltransferase family.</text>
</comment>
<comment type="caution">
    <text evidence="3">The sequence shown here is derived from an EMBL/GenBank/DDBJ whole genome shotgun (WGS) entry which is preliminary data.</text>
</comment>
<proteinExistence type="inferred from homology"/>
<sequence>MFDLDSYLARIALPSRVTVDAEGLGRLQWAHRQAIPFENIDVRLGRPIAIDSTGVFAKLVTAKRGGYCFEQNRLFLDALAAHGFHARPLLARVWLAATDVPPTTHTLSLVHIEGQDWIADAGFGGSYLPPMPLVEGAEATAPDGALFRLDRDPQHGWMLLRNGHPGLTDGRATGEGWQPQYSFTTDHVWDADLALANHWTSTAPESRFRQATIVSIALPRGFAALTDRHYRRRVGEDETAATITDPRVYRMRLSLMFGIDLGSEDAGTLFGE</sequence>
<evidence type="ECO:0000256" key="2">
    <source>
        <dbReference type="RuleBase" id="RU003452"/>
    </source>
</evidence>
<evidence type="ECO:0000256" key="1">
    <source>
        <dbReference type="ARBA" id="ARBA00006547"/>
    </source>
</evidence>
<dbReference type="RefSeq" id="WP_042490446.1">
    <property type="nucleotide sequence ID" value="NZ_BBPI01000087.1"/>
</dbReference>
<keyword evidence="4" id="KW-1185">Reference proteome</keyword>
<keyword evidence="3" id="KW-0808">Transferase</keyword>
<dbReference type="Gene3D" id="3.30.2140.10">
    <property type="entry name" value="Arylamine N-acetyltransferase"/>
    <property type="match status" value="1"/>
</dbReference>
<dbReference type="GO" id="GO:0016407">
    <property type="term" value="F:acetyltransferase activity"/>
    <property type="evidence" value="ECO:0007669"/>
    <property type="project" value="InterPro"/>
</dbReference>
<dbReference type="PANTHER" id="PTHR11786:SF0">
    <property type="entry name" value="ARYLAMINE N-ACETYLTRANSFERASE 4-RELATED"/>
    <property type="match status" value="1"/>
</dbReference>
<organism evidence="3 4">
    <name type="scientific">Sphingomonas parapaucimobilis NBRC 15100</name>
    <dbReference type="NCBI Taxonomy" id="1219049"/>
    <lineage>
        <taxon>Bacteria</taxon>
        <taxon>Pseudomonadati</taxon>
        <taxon>Pseudomonadota</taxon>
        <taxon>Alphaproteobacteria</taxon>
        <taxon>Sphingomonadales</taxon>
        <taxon>Sphingomonadaceae</taxon>
        <taxon>Sphingomonas</taxon>
    </lineage>
</organism>
<dbReference type="AlphaFoldDB" id="A0A0A1WBN2"/>
<dbReference type="InterPro" id="IPR001447">
    <property type="entry name" value="Arylamine_N-AcTrfase"/>
</dbReference>
<dbReference type="Proteomes" id="UP000032305">
    <property type="component" value="Unassembled WGS sequence"/>
</dbReference>
<reference evidence="3 4" key="1">
    <citation type="submission" date="2014-11" db="EMBL/GenBank/DDBJ databases">
        <title>Whole genome shotgun sequence of Sphingomonas parapaucimobilis NBRC 15100.</title>
        <authorList>
            <person name="Katano-Makiyama Y."/>
            <person name="Hosoyama A."/>
            <person name="Hashimoto M."/>
            <person name="Hosoyama Y."/>
            <person name="Noguchi M."/>
            <person name="Numata M."/>
            <person name="Tsuchikane K."/>
            <person name="Hirakata S."/>
            <person name="Uohara A."/>
            <person name="Shimodaira J."/>
            <person name="Ohji S."/>
            <person name="Ichikawa N."/>
            <person name="Kimura A."/>
            <person name="Yamazoe A."/>
            <person name="Fujita N."/>
        </authorList>
    </citation>
    <scope>NUCLEOTIDE SEQUENCE [LARGE SCALE GENOMIC DNA]</scope>
    <source>
        <strain evidence="3 4">NBRC 15100</strain>
    </source>
</reference>
<dbReference type="SUPFAM" id="SSF54001">
    <property type="entry name" value="Cysteine proteinases"/>
    <property type="match status" value="1"/>
</dbReference>
<gene>
    <name evidence="3" type="primary">nat</name>
    <name evidence="3" type="ORF">SP5_087_00070</name>
</gene>